<sequence>MAGSCEGGTAELAKLLHSTPAHTTPTHSTPLCLLVLLILYTANGAGGDASDDLAILYCDIGHAGHRAPLPLRRTVCGALHRRSRDWVLFIAMI</sequence>
<name>A0A4C1WMQ6_EUMVA</name>
<proteinExistence type="predicted"/>
<evidence type="ECO:0000256" key="1">
    <source>
        <dbReference type="SAM" id="SignalP"/>
    </source>
</evidence>
<comment type="caution">
    <text evidence="2">The sequence shown here is derived from an EMBL/GenBank/DDBJ whole genome shotgun (WGS) entry which is preliminary data.</text>
</comment>
<feature type="chain" id="PRO_5020026547" evidence="1">
    <location>
        <begin position="48"/>
        <end position="93"/>
    </location>
</feature>
<dbReference type="Proteomes" id="UP000299102">
    <property type="component" value="Unassembled WGS sequence"/>
</dbReference>
<keyword evidence="1" id="KW-0732">Signal</keyword>
<gene>
    <name evidence="2" type="ORF">EVAR_38798_1</name>
</gene>
<feature type="signal peptide" evidence="1">
    <location>
        <begin position="1"/>
        <end position="47"/>
    </location>
</feature>
<reference evidence="2 3" key="1">
    <citation type="journal article" date="2019" name="Commun. Biol.">
        <title>The bagworm genome reveals a unique fibroin gene that provides high tensile strength.</title>
        <authorList>
            <person name="Kono N."/>
            <person name="Nakamura H."/>
            <person name="Ohtoshi R."/>
            <person name="Tomita M."/>
            <person name="Numata K."/>
            <person name="Arakawa K."/>
        </authorList>
    </citation>
    <scope>NUCLEOTIDE SEQUENCE [LARGE SCALE GENOMIC DNA]</scope>
</reference>
<organism evidence="2 3">
    <name type="scientific">Eumeta variegata</name>
    <name type="common">Bagworm moth</name>
    <name type="synonym">Eumeta japonica</name>
    <dbReference type="NCBI Taxonomy" id="151549"/>
    <lineage>
        <taxon>Eukaryota</taxon>
        <taxon>Metazoa</taxon>
        <taxon>Ecdysozoa</taxon>
        <taxon>Arthropoda</taxon>
        <taxon>Hexapoda</taxon>
        <taxon>Insecta</taxon>
        <taxon>Pterygota</taxon>
        <taxon>Neoptera</taxon>
        <taxon>Endopterygota</taxon>
        <taxon>Lepidoptera</taxon>
        <taxon>Glossata</taxon>
        <taxon>Ditrysia</taxon>
        <taxon>Tineoidea</taxon>
        <taxon>Psychidae</taxon>
        <taxon>Oiketicinae</taxon>
        <taxon>Eumeta</taxon>
    </lineage>
</organism>
<evidence type="ECO:0000313" key="2">
    <source>
        <dbReference type="EMBL" id="GBP51404.1"/>
    </source>
</evidence>
<dbReference type="AlphaFoldDB" id="A0A4C1WMQ6"/>
<protein>
    <submittedName>
        <fullName evidence="2">Uncharacterized protein</fullName>
    </submittedName>
</protein>
<dbReference type="EMBL" id="BGZK01000580">
    <property type="protein sequence ID" value="GBP51404.1"/>
    <property type="molecule type" value="Genomic_DNA"/>
</dbReference>
<keyword evidence="3" id="KW-1185">Reference proteome</keyword>
<accession>A0A4C1WMQ6</accession>
<evidence type="ECO:0000313" key="3">
    <source>
        <dbReference type="Proteomes" id="UP000299102"/>
    </source>
</evidence>